<proteinExistence type="predicted"/>
<sequence length="81" mass="9170">MKHDGVELLWHAGCESRSCTGGGRNADLHTNHRNFAIVNEREEMISASMANRVFGGYCQRLEEIGLHSINRSRAYVVFHLI</sequence>
<accession>A0A2W5QK38</accession>
<name>A0A2W5QK38_9SPHN</name>
<protein>
    <submittedName>
        <fullName evidence="1">Uncharacterized protein</fullName>
    </submittedName>
</protein>
<evidence type="ECO:0000313" key="2">
    <source>
        <dbReference type="Proteomes" id="UP000249082"/>
    </source>
</evidence>
<dbReference type="AlphaFoldDB" id="A0A2W5QK38"/>
<evidence type="ECO:0000313" key="1">
    <source>
        <dbReference type="EMBL" id="PZQ51840.1"/>
    </source>
</evidence>
<comment type="caution">
    <text evidence="1">The sequence shown here is derived from an EMBL/GenBank/DDBJ whole genome shotgun (WGS) entry which is preliminary data.</text>
</comment>
<reference evidence="1 2" key="1">
    <citation type="submission" date="2017-08" db="EMBL/GenBank/DDBJ databases">
        <title>Infants hospitalized years apart are colonized by the same room-sourced microbial strains.</title>
        <authorList>
            <person name="Brooks B."/>
            <person name="Olm M.R."/>
            <person name="Firek B.A."/>
            <person name="Baker R."/>
            <person name="Thomas B.C."/>
            <person name="Morowitz M.J."/>
            <person name="Banfield J.F."/>
        </authorList>
    </citation>
    <scope>NUCLEOTIDE SEQUENCE [LARGE SCALE GENOMIC DNA]</scope>
    <source>
        <strain evidence="1">S2_005_002_R2_33</strain>
    </source>
</reference>
<dbReference type="Proteomes" id="UP000249082">
    <property type="component" value="Unassembled WGS sequence"/>
</dbReference>
<organism evidence="1 2">
    <name type="scientific">Novosphingobium pentaromativorans</name>
    <dbReference type="NCBI Taxonomy" id="205844"/>
    <lineage>
        <taxon>Bacteria</taxon>
        <taxon>Pseudomonadati</taxon>
        <taxon>Pseudomonadota</taxon>
        <taxon>Alphaproteobacteria</taxon>
        <taxon>Sphingomonadales</taxon>
        <taxon>Sphingomonadaceae</taxon>
        <taxon>Novosphingobium</taxon>
    </lineage>
</organism>
<gene>
    <name evidence="1" type="ORF">DI555_20805</name>
</gene>
<dbReference type="EMBL" id="QFPX01000024">
    <property type="protein sequence ID" value="PZQ51840.1"/>
    <property type="molecule type" value="Genomic_DNA"/>
</dbReference>